<dbReference type="OrthoDB" id="9764363at2"/>
<dbReference type="CDD" id="cd07018">
    <property type="entry name" value="S49_SppA_67K_type"/>
    <property type="match status" value="1"/>
</dbReference>
<keyword evidence="2" id="KW-0645">Protease</keyword>
<dbReference type="PANTHER" id="PTHR33209:SF1">
    <property type="entry name" value="PEPTIDASE S49 DOMAIN-CONTAINING PROTEIN"/>
    <property type="match status" value="1"/>
</dbReference>
<dbReference type="InterPro" id="IPR047272">
    <property type="entry name" value="S49_SppA_C"/>
</dbReference>
<keyword evidence="5" id="KW-0732">Signal</keyword>
<dbReference type="Proteomes" id="UP000324209">
    <property type="component" value="Chromosome"/>
</dbReference>
<dbReference type="Gene3D" id="3.90.226.10">
    <property type="entry name" value="2-enoyl-CoA Hydratase, Chain A, domain 1"/>
    <property type="match status" value="2"/>
</dbReference>
<dbReference type="SUPFAM" id="SSF52096">
    <property type="entry name" value="ClpP/crotonase"/>
    <property type="match status" value="2"/>
</dbReference>
<feature type="chain" id="PRO_5022801363" evidence="5">
    <location>
        <begin position="21"/>
        <end position="797"/>
    </location>
</feature>
<evidence type="ECO:0000313" key="7">
    <source>
        <dbReference type="EMBL" id="QEN08861.1"/>
    </source>
</evidence>
<dbReference type="InterPro" id="IPR004635">
    <property type="entry name" value="Pept_S49_SppA"/>
</dbReference>
<keyword evidence="8" id="KW-1185">Reference proteome</keyword>
<dbReference type="AlphaFoldDB" id="A0A5C1QMH4"/>
<dbReference type="CDD" id="cd07023">
    <property type="entry name" value="S49_Sppa_N_C"/>
    <property type="match status" value="1"/>
</dbReference>
<dbReference type="RefSeq" id="WP_149486940.1">
    <property type="nucleotide sequence ID" value="NZ_CP036150.1"/>
</dbReference>
<feature type="domain" description="Peptidase S49" evidence="6">
    <location>
        <begin position="325"/>
        <end position="475"/>
    </location>
</feature>
<evidence type="ECO:0000256" key="1">
    <source>
        <dbReference type="ARBA" id="ARBA00008683"/>
    </source>
</evidence>
<keyword evidence="4" id="KW-0720">Serine protease</keyword>
<dbReference type="GO" id="GO:0006508">
    <property type="term" value="P:proteolysis"/>
    <property type="evidence" value="ECO:0007669"/>
    <property type="project" value="UniProtKB-KW"/>
</dbReference>
<dbReference type="PANTHER" id="PTHR33209">
    <property type="entry name" value="PROTEASE 4"/>
    <property type="match status" value="1"/>
</dbReference>
<dbReference type="NCBIfam" id="TIGR00706">
    <property type="entry name" value="SppA_dom"/>
    <property type="match status" value="1"/>
</dbReference>
<dbReference type="GO" id="GO:0008236">
    <property type="term" value="F:serine-type peptidase activity"/>
    <property type="evidence" value="ECO:0007669"/>
    <property type="project" value="UniProtKB-KW"/>
</dbReference>
<protein>
    <submittedName>
        <fullName evidence="7">Signal peptide peptidase SppA</fullName>
    </submittedName>
</protein>
<evidence type="ECO:0000256" key="3">
    <source>
        <dbReference type="ARBA" id="ARBA00022801"/>
    </source>
</evidence>
<reference evidence="7 8" key="1">
    <citation type="submission" date="2019-02" db="EMBL/GenBank/DDBJ databases">
        <title>Complete Genome Sequence and Methylome Analysis of free living Spirochaetas.</title>
        <authorList>
            <person name="Fomenkov A."/>
            <person name="Dubinina G."/>
            <person name="Leshcheva N."/>
            <person name="Mikheeva N."/>
            <person name="Grabovich M."/>
            <person name="Vincze T."/>
            <person name="Roberts R.J."/>
        </authorList>
    </citation>
    <scope>NUCLEOTIDE SEQUENCE [LARGE SCALE GENOMIC DNA]</scope>
    <source>
        <strain evidence="7 8">K2</strain>
    </source>
</reference>
<dbReference type="InterPro" id="IPR047217">
    <property type="entry name" value="S49_SppA_67K_type_N"/>
</dbReference>
<evidence type="ECO:0000256" key="4">
    <source>
        <dbReference type="ARBA" id="ARBA00022825"/>
    </source>
</evidence>
<dbReference type="Pfam" id="PF01343">
    <property type="entry name" value="Peptidase_S49"/>
    <property type="match status" value="2"/>
</dbReference>
<organism evidence="7 8">
    <name type="scientific">Oceanispirochaeta crateris</name>
    <dbReference type="NCBI Taxonomy" id="2518645"/>
    <lineage>
        <taxon>Bacteria</taxon>
        <taxon>Pseudomonadati</taxon>
        <taxon>Spirochaetota</taxon>
        <taxon>Spirochaetia</taxon>
        <taxon>Spirochaetales</taxon>
        <taxon>Spirochaetaceae</taxon>
        <taxon>Oceanispirochaeta</taxon>
    </lineage>
</organism>
<dbReference type="KEGG" id="ock:EXM22_13000"/>
<comment type="similarity">
    <text evidence="1">Belongs to the peptidase S49 family.</text>
</comment>
<dbReference type="InterPro" id="IPR002142">
    <property type="entry name" value="Peptidase_S49"/>
</dbReference>
<evidence type="ECO:0000259" key="6">
    <source>
        <dbReference type="Pfam" id="PF01343"/>
    </source>
</evidence>
<evidence type="ECO:0000256" key="5">
    <source>
        <dbReference type="SAM" id="SignalP"/>
    </source>
</evidence>
<evidence type="ECO:0000256" key="2">
    <source>
        <dbReference type="ARBA" id="ARBA00022670"/>
    </source>
</evidence>
<evidence type="ECO:0000313" key="8">
    <source>
        <dbReference type="Proteomes" id="UP000324209"/>
    </source>
</evidence>
<dbReference type="InterPro" id="IPR029045">
    <property type="entry name" value="ClpP/crotonase-like_dom_sf"/>
</dbReference>
<name>A0A5C1QMH4_9SPIO</name>
<dbReference type="EMBL" id="CP036150">
    <property type="protein sequence ID" value="QEN08861.1"/>
    <property type="molecule type" value="Genomic_DNA"/>
</dbReference>
<feature type="domain" description="Peptidase S49" evidence="6">
    <location>
        <begin position="572"/>
        <end position="718"/>
    </location>
</feature>
<accession>A0A5C1QMH4</accession>
<dbReference type="Gene3D" id="6.20.330.10">
    <property type="match status" value="2"/>
</dbReference>
<sequence length="797" mass="88314">MIRFIKVLILCLIALPPLSAQDFGIAVQDQVFAPLINPAAMGVGNSAGVAYINRVSKEQGFLNDYDLLFSLGNLAYSYGNSYGTETHLLASGFPLAHGTYGGISYQWIENMPGNLGLSFLTRPTDFLSLAIKGVDLNHEASAEVGIGLRPLIFNSTTASRFTLSGEARFQKSKWQGISLGAFVEPLDGFNIFSDYNFEREVFHLGVRLSFSYLEVGSTMDASGEQRWEEGIFQAAASFKKQRSIVEPSQNQAIEYDLANVILDAPVAGYSTLFPEEGVRTLSDFILDMEKIKRDSTAKAVIFKNQGFRTNFANLLEVEEVLLDVKESGKELYFYYDSINNLPYSLVASVADEVYLNPAGAVYLQGFSVTSFYLKDFFEKWGIKIHNFQSHDYKTAYNILSESQMTEKEREALQYVYDGLQSQMTRMIEEGRKEKLSETAQSLIDRGPFIYASKALEMGLVDTLSYEDEFNTIMREQGLNVVKASLFQDSMEYDWDDTEKPIIAVIYATGGINRGEGKAGSSIGSDSMIQAIRNARRNPLVKGIILRVNSGGGSSLASDLIAHEIALCRSGDNPKPVVVSMGGAAASGGYYISAPASKIVASPVTITGSIGVITIIPDISGLMEKYSIAVDTVKTAEHGDTGQILKSMTPEEEEQIKEYVAALYDQFVSLVGEYREMSYEEVHDVAQGRIWTGEQAKERGLVDYNGGLTTAFEVIRELIQTDKDFRLIEIVPGRRPGFMERLVTDPFLSSIKSETPMPEDLENILKLYKSLRKYRNGEGLYLMPYTTEELGVFSKDES</sequence>
<proteinExistence type="inferred from homology"/>
<gene>
    <name evidence="7" type="primary">sppA</name>
    <name evidence="7" type="ORF">EXM22_13000</name>
</gene>
<feature type="signal peptide" evidence="5">
    <location>
        <begin position="1"/>
        <end position="20"/>
    </location>
</feature>
<keyword evidence="3" id="KW-0378">Hydrolase</keyword>